<dbReference type="AlphaFoldDB" id="A0A3M0HQQ9"/>
<name>A0A3M0HQQ9_9ACTN</name>
<dbReference type="EMBL" id="PENI01000054">
    <property type="protein sequence ID" value="RMB79781.1"/>
    <property type="molecule type" value="Genomic_DNA"/>
</dbReference>
<evidence type="ECO:0000256" key="1">
    <source>
        <dbReference type="SAM" id="MobiDB-lite"/>
    </source>
</evidence>
<accession>A0A3M0HQQ9</accession>
<evidence type="ECO:0000313" key="3">
    <source>
        <dbReference type="Proteomes" id="UP000270471"/>
    </source>
</evidence>
<proteinExistence type="predicted"/>
<protein>
    <submittedName>
        <fullName evidence="2">Uncharacterized protein</fullName>
    </submittedName>
</protein>
<feature type="compositionally biased region" description="Basic and acidic residues" evidence="1">
    <location>
        <begin position="15"/>
        <end position="26"/>
    </location>
</feature>
<comment type="caution">
    <text evidence="2">The sequence shown here is derived from an EMBL/GenBank/DDBJ whole genome shotgun (WGS) entry which is preliminary data.</text>
</comment>
<gene>
    <name evidence="2" type="ORF">CTZ28_43815</name>
</gene>
<reference evidence="2 3" key="1">
    <citation type="submission" date="2017-11" db="EMBL/GenBank/DDBJ databases">
        <title>Draft genome of actinobacteria isolated from guarana (Paullinia cupana (Mart.) Ducke.</title>
        <authorList>
            <person name="Siqueira K.A."/>
            <person name="Liotti R.G."/>
            <person name="Mendes T.A.O."/>
            <person name="Soares M.A."/>
        </authorList>
    </citation>
    <scope>NUCLEOTIDE SEQUENCE [LARGE SCALE GENOMIC DNA]</scope>
    <source>
        <strain evidence="2 3">193</strain>
    </source>
</reference>
<keyword evidence="3" id="KW-1185">Reference proteome</keyword>
<evidence type="ECO:0000313" key="2">
    <source>
        <dbReference type="EMBL" id="RMB79781.1"/>
    </source>
</evidence>
<feature type="region of interest" description="Disordered" evidence="1">
    <location>
        <begin position="1"/>
        <end position="26"/>
    </location>
</feature>
<dbReference type="OrthoDB" id="4524286at2"/>
<organism evidence="2 3">
    <name type="scientific">Streptomyces shenzhenensis</name>
    <dbReference type="NCBI Taxonomy" id="943815"/>
    <lineage>
        <taxon>Bacteria</taxon>
        <taxon>Bacillati</taxon>
        <taxon>Actinomycetota</taxon>
        <taxon>Actinomycetes</taxon>
        <taxon>Kitasatosporales</taxon>
        <taxon>Streptomycetaceae</taxon>
        <taxon>Streptomyces</taxon>
    </lineage>
</organism>
<feature type="region of interest" description="Disordered" evidence="1">
    <location>
        <begin position="73"/>
        <end position="96"/>
    </location>
</feature>
<dbReference type="Proteomes" id="UP000270471">
    <property type="component" value="Unassembled WGS sequence"/>
</dbReference>
<sequence length="96" mass="10435">MPKQLLAPPAADPKSGGKEPEAGPREAIDLMAVRALREFRTDVEALGLTAERLRHLQGAFTAAADRVRAAMNRYADRDDADGPRSVREADGQARRP</sequence>
<feature type="compositionally biased region" description="Basic and acidic residues" evidence="1">
    <location>
        <begin position="74"/>
        <end position="96"/>
    </location>
</feature>